<gene>
    <name evidence="11" type="ORF">LEP1GSC047_0417</name>
</gene>
<dbReference type="EMBL" id="AHMM02000024">
    <property type="protein sequence ID" value="EQA35931.1"/>
    <property type="molecule type" value="Genomic_DNA"/>
</dbReference>
<dbReference type="GO" id="GO:0017038">
    <property type="term" value="P:protein import"/>
    <property type="evidence" value="ECO:0007669"/>
    <property type="project" value="TreeGrafter"/>
</dbReference>
<dbReference type="AlphaFoldDB" id="V6H9P3"/>
<evidence type="ECO:0000313" key="11">
    <source>
        <dbReference type="EMBL" id="EQA35931.1"/>
    </source>
</evidence>
<protein>
    <submittedName>
        <fullName evidence="11">Transporter, MotA/TolQ/ExbB proton channel family protein</fullName>
    </submittedName>
</protein>
<evidence type="ECO:0000256" key="3">
    <source>
        <dbReference type="ARBA" id="ARBA00022475"/>
    </source>
</evidence>
<evidence type="ECO:0000256" key="6">
    <source>
        <dbReference type="ARBA" id="ARBA00022989"/>
    </source>
</evidence>
<feature type="transmembrane region" description="Helical" evidence="9">
    <location>
        <begin position="124"/>
        <end position="144"/>
    </location>
</feature>
<organism evidence="11 12">
    <name type="scientific">Leptospira inadai serovar Lyme str. 10</name>
    <dbReference type="NCBI Taxonomy" id="1049790"/>
    <lineage>
        <taxon>Bacteria</taxon>
        <taxon>Pseudomonadati</taxon>
        <taxon>Spirochaetota</taxon>
        <taxon>Spirochaetia</taxon>
        <taxon>Leptospirales</taxon>
        <taxon>Leptospiraceae</taxon>
        <taxon>Leptospira</taxon>
    </lineage>
</organism>
<keyword evidence="2 8" id="KW-0813">Transport</keyword>
<accession>V6H9P3</accession>
<keyword evidence="7 9" id="KW-0472">Membrane</keyword>
<dbReference type="STRING" id="1049790.LEP1GSC047_0417"/>
<evidence type="ECO:0000259" key="10">
    <source>
        <dbReference type="Pfam" id="PF01618"/>
    </source>
</evidence>
<keyword evidence="3" id="KW-1003">Cell membrane</keyword>
<keyword evidence="5 8" id="KW-0653">Protein transport</keyword>
<keyword evidence="4 9" id="KW-0812">Transmembrane</keyword>
<evidence type="ECO:0000256" key="2">
    <source>
        <dbReference type="ARBA" id="ARBA00022448"/>
    </source>
</evidence>
<comment type="similarity">
    <text evidence="8">Belongs to the exbB/tolQ family.</text>
</comment>
<reference evidence="11 12" key="1">
    <citation type="submission" date="2013-05" db="EMBL/GenBank/DDBJ databases">
        <authorList>
            <person name="Harkins D.M."/>
            <person name="Durkin A.S."/>
            <person name="Brinkac L.M."/>
            <person name="Haft D.H."/>
            <person name="Selengut J.D."/>
            <person name="Sanka R."/>
            <person name="DePew J."/>
            <person name="Purushe J."/>
            <person name="Hartskeerl R.A."/>
            <person name="Ahmed A."/>
            <person name="van der Linden H."/>
            <person name="Goris M.G.A."/>
            <person name="Vinetz J.M."/>
            <person name="Sutton G.G."/>
            <person name="Nierman W.C."/>
            <person name="Fouts D.E."/>
        </authorList>
    </citation>
    <scope>NUCLEOTIDE SEQUENCE [LARGE SCALE GENOMIC DNA]</scope>
    <source>
        <strain evidence="11 12">10</strain>
    </source>
</reference>
<dbReference type="InterPro" id="IPR050790">
    <property type="entry name" value="ExbB/TolQ_transport"/>
</dbReference>
<dbReference type="Pfam" id="PF01618">
    <property type="entry name" value="MotA_ExbB"/>
    <property type="match status" value="1"/>
</dbReference>
<evidence type="ECO:0000256" key="1">
    <source>
        <dbReference type="ARBA" id="ARBA00004651"/>
    </source>
</evidence>
<evidence type="ECO:0000256" key="9">
    <source>
        <dbReference type="SAM" id="Phobius"/>
    </source>
</evidence>
<keyword evidence="6 9" id="KW-1133">Transmembrane helix</keyword>
<comment type="caution">
    <text evidence="11">The sequence shown here is derived from an EMBL/GenBank/DDBJ whole genome shotgun (WGS) entry which is preliminary data.</text>
</comment>
<feature type="domain" description="MotA/TolQ/ExbB proton channel" evidence="10">
    <location>
        <begin position="103"/>
        <end position="193"/>
    </location>
</feature>
<evidence type="ECO:0000256" key="5">
    <source>
        <dbReference type="ARBA" id="ARBA00022927"/>
    </source>
</evidence>
<name>V6H9P3_9LEPT</name>
<feature type="transmembrane region" description="Helical" evidence="9">
    <location>
        <begin position="164"/>
        <end position="186"/>
    </location>
</feature>
<proteinExistence type="inferred from homology"/>
<dbReference type="InterPro" id="IPR002898">
    <property type="entry name" value="MotA_ExbB_proton_chnl"/>
</dbReference>
<evidence type="ECO:0000313" key="12">
    <source>
        <dbReference type="Proteomes" id="UP000018719"/>
    </source>
</evidence>
<comment type="subcellular location">
    <subcellularLocation>
        <location evidence="1">Cell membrane</location>
        <topology evidence="1">Multi-pass membrane protein</topology>
    </subcellularLocation>
    <subcellularLocation>
        <location evidence="8">Membrane</location>
        <topology evidence="8">Multi-pass membrane protein</topology>
    </subcellularLocation>
</comment>
<evidence type="ECO:0000256" key="7">
    <source>
        <dbReference type="ARBA" id="ARBA00023136"/>
    </source>
</evidence>
<evidence type="ECO:0000256" key="8">
    <source>
        <dbReference type="RuleBase" id="RU004057"/>
    </source>
</evidence>
<dbReference type="GO" id="GO:0005886">
    <property type="term" value="C:plasma membrane"/>
    <property type="evidence" value="ECO:0007669"/>
    <property type="project" value="UniProtKB-SubCell"/>
</dbReference>
<sequence length="209" mass="22556">MDSAVGIWKLVISLSFFFKSALARAIQIGSCSRQERSGSLLCEKGIEDMNNGILGNGWDWVSIAIGILSIWNLGTFVHVLTTLPKRRMDLLEGFVSGTDAGVWEERVSAALFPLETKLSWIRHLAGIATMLGLLGTVLGISEAFSALQAAGTVSLDAFAGGIRLALVTTILGLTVAIPSLLGYQYLKHRLLDLERDALSWTKIPPGETK</sequence>
<dbReference type="PANTHER" id="PTHR30625">
    <property type="entry name" value="PROTEIN TOLQ"/>
    <property type="match status" value="1"/>
</dbReference>
<dbReference type="PANTHER" id="PTHR30625:SF15">
    <property type="entry name" value="BIOPOLYMER TRANSPORT PROTEIN EXBB"/>
    <property type="match status" value="1"/>
</dbReference>
<feature type="transmembrane region" description="Helical" evidence="9">
    <location>
        <begin position="60"/>
        <end position="80"/>
    </location>
</feature>
<dbReference type="Proteomes" id="UP000018719">
    <property type="component" value="Unassembled WGS sequence"/>
</dbReference>
<evidence type="ECO:0000256" key="4">
    <source>
        <dbReference type="ARBA" id="ARBA00022692"/>
    </source>
</evidence>